<dbReference type="EMBL" id="BMAW01010566">
    <property type="protein sequence ID" value="GFT19372.1"/>
    <property type="molecule type" value="Genomic_DNA"/>
</dbReference>
<dbReference type="GO" id="GO:0019563">
    <property type="term" value="P:glycerol catabolic process"/>
    <property type="evidence" value="ECO:0007669"/>
    <property type="project" value="TreeGrafter"/>
</dbReference>
<evidence type="ECO:0000256" key="9">
    <source>
        <dbReference type="ARBA" id="ARBA00023152"/>
    </source>
</evidence>
<evidence type="ECO:0000256" key="10">
    <source>
        <dbReference type="ARBA" id="ARBA00023235"/>
    </source>
</evidence>
<dbReference type="OrthoDB" id="6715177at2759"/>
<dbReference type="AlphaFoldDB" id="A0A8X6TIV5"/>
<evidence type="ECO:0000256" key="3">
    <source>
        <dbReference type="ARBA" id="ARBA00004742"/>
    </source>
</evidence>
<proteinExistence type="inferred from homology"/>
<keyword evidence="13" id="KW-1185">Reference proteome</keyword>
<comment type="caution">
    <text evidence="12">The sequence shown here is derived from an EMBL/GenBank/DDBJ whole genome shotgun (WGS) entry which is preliminary data.</text>
</comment>
<dbReference type="PANTHER" id="PTHR21139:SF2">
    <property type="entry name" value="TRIOSEPHOSPHATE ISOMERASE"/>
    <property type="match status" value="1"/>
</dbReference>
<dbReference type="FunFam" id="3.20.20.70:FF:000025">
    <property type="entry name" value="Triosephosphate isomerase"/>
    <property type="match status" value="1"/>
</dbReference>
<dbReference type="PANTHER" id="PTHR21139">
    <property type="entry name" value="TRIOSEPHOSPHATE ISOMERASE"/>
    <property type="match status" value="1"/>
</dbReference>
<dbReference type="Pfam" id="PF00121">
    <property type="entry name" value="TIM"/>
    <property type="match status" value="1"/>
</dbReference>
<dbReference type="InterPro" id="IPR000652">
    <property type="entry name" value="Triosephosphate_isomerase"/>
</dbReference>
<keyword evidence="10 11" id="KW-0413">Isomerase</keyword>
<dbReference type="HAMAP" id="MF_00147_B">
    <property type="entry name" value="TIM_B"/>
    <property type="match status" value="1"/>
</dbReference>
<keyword evidence="8 11" id="KW-0312">Gluconeogenesis</keyword>
<evidence type="ECO:0000256" key="8">
    <source>
        <dbReference type="ARBA" id="ARBA00022432"/>
    </source>
</evidence>
<dbReference type="NCBIfam" id="TIGR00419">
    <property type="entry name" value="tim"/>
    <property type="match status" value="1"/>
</dbReference>
<dbReference type="SUPFAM" id="SSF51351">
    <property type="entry name" value="Triosephosphate isomerase (TIM)"/>
    <property type="match status" value="1"/>
</dbReference>
<evidence type="ECO:0000256" key="5">
    <source>
        <dbReference type="ARBA" id="ARBA00011738"/>
    </source>
</evidence>
<evidence type="ECO:0000256" key="6">
    <source>
        <dbReference type="ARBA" id="ARBA00011940"/>
    </source>
</evidence>
<sequence>MFGTPRFSAEFSLGVSTEIKMSNRQFFVGGNWKMNGSKSSIDGIAKFLSSGLDPNTEIVVGCPAIYMDYAISALPKTIGVAAQNCYKVPNGAFTGEISPAMIKDIGSEWVILGHSERRNVFGENDALIAEKVGHALSEGIKVIACVGELLEERESGKTQEVVFRQTKAIADKVANWSKVVIAYEPVWAIGTGKTASPEQAQEVHEQLRKWLTDNVSPDVAKTTRIIYGGSVTAANCKELAKKPDVDGFLVGGASLKPEFVQIINARQ</sequence>
<dbReference type="PROSITE" id="PS51440">
    <property type="entry name" value="TIM_2"/>
    <property type="match status" value="1"/>
</dbReference>
<dbReference type="GO" id="GO:0005829">
    <property type="term" value="C:cytosol"/>
    <property type="evidence" value="ECO:0007669"/>
    <property type="project" value="TreeGrafter"/>
</dbReference>
<dbReference type="InterPro" id="IPR022896">
    <property type="entry name" value="TrioseP_Isoase_bac/euk"/>
</dbReference>
<accession>A0A8X6TIV5</accession>
<evidence type="ECO:0000256" key="1">
    <source>
        <dbReference type="ARBA" id="ARBA00000474"/>
    </source>
</evidence>
<gene>
    <name evidence="12" type="primary">Tpi</name>
    <name evidence="12" type="ORF">NPIL_29061</name>
</gene>
<dbReference type="PROSITE" id="PS00171">
    <property type="entry name" value="TIM_1"/>
    <property type="match status" value="1"/>
</dbReference>
<dbReference type="CDD" id="cd00311">
    <property type="entry name" value="TIM"/>
    <property type="match status" value="1"/>
</dbReference>
<comment type="subunit">
    <text evidence="5">Homodimer.</text>
</comment>
<dbReference type="GO" id="GO:0006094">
    <property type="term" value="P:gluconeogenesis"/>
    <property type="evidence" value="ECO:0007669"/>
    <property type="project" value="UniProtKB-KW"/>
</dbReference>
<dbReference type="GO" id="GO:0006096">
    <property type="term" value="P:glycolytic process"/>
    <property type="evidence" value="ECO:0007669"/>
    <property type="project" value="UniProtKB-KW"/>
</dbReference>
<dbReference type="GO" id="GO:0046166">
    <property type="term" value="P:glyceraldehyde-3-phosphate biosynthetic process"/>
    <property type="evidence" value="ECO:0007669"/>
    <property type="project" value="TreeGrafter"/>
</dbReference>
<evidence type="ECO:0000313" key="13">
    <source>
        <dbReference type="Proteomes" id="UP000887013"/>
    </source>
</evidence>
<evidence type="ECO:0000256" key="4">
    <source>
        <dbReference type="ARBA" id="ARBA00007422"/>
    </source>
</evidence>
<evidence type="ECO:0000256" key="7">
    <source>
        <dbReference type="ARBA" id="ARBA00019397"/>
    </source>
</evidence>
<dbReference type="InterPro" id="IPR035990">
    <property type="entry name" value="TIM_sf"/>
</dbReference>
<protein>
    <recommendedName>
        <fullName evidence="7 11">Triosephosphate isomerase</fullName>
        <ecNumber evidence="6 11">5.3.1.1</ecNumber>
    </recommendedName>
</protein>
<comment type="similarity">
    <text evidence="4 11">Belongs to the triosephosphate isomerase family.</text>
</comment>
<name>A0A8X6TIV5_NEPPI</name>
<comment type="catalytic activity">
    <reaction evidence="1 11">
        <text>D-glyceraldehyde 3-phosphate = dihydroxyacetone phosphate</text>
        <dbReference type="Rhea" id="RHEA:18585"/>
        <dbReference type="ChEBI" id="CHEBI:57642"/>
        <dbReference type="ChEBI" id="CHEBI:59776"/>
        <dbReference type="EC" id="5.3.1.1"/>
    </reaction>
</comment>
<evidence type="ECO:0000256" key="11">
    <source>
        <dbReference type="RuleBase" id="RU363013"/>
    </source>
</evidence>
<reference evidence="12" key="1">
    <citation type="submission" date="2020-08" db="EMBL/GenBank/DDBJ databases">
        <title>Multicomponent nature underlies the extraordinary mechanical properties of spider dragline silk.</title>
        <authorList>
            <person name="Kono N."/>
            <person name="Nakamura H."/>
            <person name="Mori M."/>
            <person name="Yoshida Y."/>
            <person name="Ohtoshi R."/>
            <person name="Malay A.D."/>
            <person name="Moran D.A.P."/>
            <person name="Tomita M."/>
            <person name="Numata K."/>
            <person name="Arakawa K."/>
        </authorList>
    </citation>
    <scope>NUCLEOTIDE SEQUENCE</scope>
</reference>
<dbReference type="InterPro" id="IPR013785">
    <property type="entry name" value="Aldolase_TIM"/>
</dbReference>
<dbReference type="Gene3D" id="3.20.20.70">
    <property type="entry name" value="Aldolase class I"/>
    <property type="match status" value="1"/>
</dbReference>
<comment type="pathway">
    <text evidence="3 11">Carbohydrate biosynthesis; gluconeogenesis.</text>
</comment>
<dbReference type="GO" id="GO:0004807">
    <property type="term" value="F:triose-phosphate isomerase activity"/>
    <property type="evidence" value="ECO:0007669"/>
    <property type="project" value="UniProtKB-EC"/>
</dbReference>
<dbReference type="InterPro" id="IPR020861">
    <property type="entry name" value="Triosephosphate_isomerase_AS"/>
</dbReference>
<comment type="pathway">
    <text evidence="2 11">Carbohydrate degradation; glycolysis; D-glyceraldehyde 3-phosphate from glycerone phosphate: step 1/1.</text>
</comment>
<evidence type="ECO:0000313" key="12">
    <source>
        <dbReference type="EMBL" id="GFT19372.1"/>
    </source>
</evidence>
<keyword evidence="9 11" id="KW-0324">Glycolysis</keyword>
<evidence type="ECO:0000256" key="2">
    <source>
        <dbReference type="ARBA" id="ARBA00004680"/>
    </source>
</evidence>
<dbReference type="EC" id="5.3.1.1" evidence="6 11"/>
<organism evidence="12 13">
    <name type="scientific">Nephila pilipes</name>
    <name type="common">Giant wood spider</name>
    <name type="synonym">Nephila maculata</name>
    <dbReference type="NCBI Taxonomy" id="299642"/>
    <lineage>
        <taxon>Eukaryota</taxon>
        <taxon>Metazoa</taxon>
        <taxon>Ecdysozoa</taxon>
        <taxon>Arthropoda</taxon>
        <taxon>Chelicerata</taxon>
        <taxon>Arachnida</taxon>
        <taxon>Araneae</taxon>
        <taxon>Araneomorphae</taxon>
        <taxon>Entelegynae</taxon>
        <taxon>Araneoidea</taxon>
        <taxon>Nephilidae</taxon>
        <taxon>Nephila</taxon>
    </lineage>
</organism>
<dbReference type="Proteomes" id="UP000887013">
    <property type="component" value="Unassembled WGS sequence"/>
</dbReference>